<evidence type="ECO:0000313" key="2">
    <source>
        <dbReference type="Proteomes" id="UP000535543"/>
    </source>
</evidence>
<keyword evidence="2" id="KW-1185">Reference proteome</keyword>
<organism evidence="1 2">
    <name type="scientific">Antrihabitans stalactiti</name>
    <dbReference type="NCBI Taxonomy" id="2584121"/>
    <lineage>
        <taxon>Bacteria</taxon>
        <taxon>Bacillati</taxon>
        <taxon>Actinomycetota</taxon>
        <taxon>Actinomycetes</taxon>
        <taxon>Mycobacteriales</taxon>
        <taxon>Nocardiaceae</taxon>
        <taxon>Antrihabitans</taxon>
    </lineage>
</organism>
<name>A0A848KLE1_9NOCA</name>
<reference evidence="1 2" key="1">
    <citation type="submission" date="2019-05" db="EMBL/GenBank/DDBJ databases">
        <authorList>
            <person name="Lee S.D."/>
        </authorList>
    </citation>
    <scope>NUCLEOTIDE SEQUENCE [LARGE SCALE GENOMIC DNA]</scope>
    <source>
        <strain evidence="1 2">YC2-7</strain>
    </source>
</reference>
<dbReference type="EMBL" id="VCQU01000019">
    <property type="protein sequence ID" value="NMN99485.1"/>
    <property type="molecule type" value="Genomic_DNA"/>
</dbReference>
<accession>A0A848KLE1</accession>
<gene>
    <name evidence="1" type="ORF">FGL95_31160</name>
</gene>
<comment type="caution">
    <text evidence="1">The sequence shown here is derived from an EMBL/GenBank/DDBJ whole genome shotgun (WGS) entry which is preliminary data.</text>
</comment>
<dbReference type="Proteomes" id="UP000535543">
    <property type="component" value="Unassembled WGS sequence"/>
</dbReference>
<dbReference type="RefSeq" id="WP_169594808.1">
    <property type="nucleotide sequence ID" value="NZ_VCQU01000019.1"/>
</dbReference>
<evidence type="ECO:0000313" key="1">
    <source>
        <dbReference type="EMBL" id="NMN99485.1"/>
    </source>
</evidence>
<protein>
    <submittedName>
        <fullName evidence="1">Uncharacterized protein</fullName>
    </submittedName>
</protein>
<proteinExistence type="predicted"/>
<dbReference type="AlphaFoldDB" id="A0A848KLE1"/>
<sequence length="275" mass="30718">MTTQYYDTAETTARLLSRIVKTSGVEPTERVAATLAELATITADERRMLAEIAGDESEMQDLTEVVADRYVAGETNADELLQQLALKARITGKERRRASNQITFRTSRAAGLALRKLGDGMITDIFGPWCESRVREAEDGAPLVVEGGQMLVWTAHNWERELSGHWRDHVEKFEKAGVLDSRTKGLAAVIRLRELKEDLDKTWMQVQDLRARGYLTASDDPTFDARRYFWAHPGKLPDAANEHVREAAWMAEAIVNGAGPCIRTAHEAIARQPVS</sequence>
<reference evidence="1 2" key="2">
    <citation type="submission" date="2020-06" db="EMBL/GenBank/DDBJ databases">
        <title>Antribacter stalactiti gen. nov., sp. nov., a new member of the family Nacardiaceae isolated from a cave.</title>
        <authorList>
            <person name="Kim I.S."/>
        </authorList>
    </citation>
    <scope>NUCLEOTIDE SEQUENCE [LARGE SCALE GENOMIC DNA]</scope>
    <source>
        <strain evidence="1 2">YC2-7</strain>
    </source>
</reference>